<evidence type="ECO:0000256" key="1">
    <source>
        <dbReference type="ARBA" id="ARBA00004141"/>
    </source>
</evidence>
<evidence type="ECO:0000256" key="4">
    <source>
        <dbReference type="ARBA" id="ARBA00022989"/>
    </source>
</evidence>
<evidence type="ECO:0000313" key="7">
    <source>
        <dbReference type="EMBL" id="OYD53765.1"/>
    </source>
</evidence>
<sequence>MHSGFLLLLWFVGVASVQFLPSAGLGLVVAACLLLALGLSRARVVRLLRRVRVLAVAIVVLFGWFTPGEALLAEWPGLSPTREGVAMALVHVGRLVVVVSAVALLLERLPLERLVGGLYSLARPLRLIGLSARDVALRLLLVLRFVDASPRGAEPMHWKDWLRDEANDDAFPPIELVRERFGRGDVAAACALVVLALGWGMA</sequence>
<dbReference type="Pfam" id="PF02361">
    <property type="entry name" value="CbiQ"/>
    <property type="match status" value="1"/>
</dbReference>
<name>A0A235EZB1_9RHOO</name>
<dbReference type="InterPro" id="IPR003339">
    <property type="entry name" value="ABC/ECF_trnsptr_transmembrane"/>
</dbReference>
<dbReference type="AlphaFoldDB" id="A0A235EZB1"/>
<reference evidence="7 8" key="1">
    <citation type="submission" date="2017-07" db="EMBL/GenBank/DDBJ databases">
        <title>Thauera sp. KNDSS-Mac4 genome sequence and assembly.</title>
        <authorList>
            <person name="Mayilraj S."/>
        </authorList>
    </citation>
    <scope>NUCLEOTIDE SEQUENCE [LARGE SCALE GENOMIC DNA]</scope>
    <source>
        <strain evidence="7 8">KNDSS-Mac4</strain>
    </source>
</reference>
<evidence type="ECO:0000256" key="3">
    <source>
        <dbReference type="ARBA" id="ARBA00022692"/>
    </source>
</evidence>
<organism evidence="7 8">
    <name type="scientific">Thauera propionica</name>
    <dbReference type="NCBI Taxonomy" id="2019431"/>
    <lineage>
        <taxon>Bacteria</taxon>
        <taxon>Pseudomonadati</taxon>
        <taxon>Pseudomonadota</taxon>
        <taxon>Betaproteobacteria</taxon>
        <taxon>Rhodocyclales</taxon>
        <taxon>Zoogloeaceae</taxon>
        <taxon>Thauera</taxon>
    </lineage>
</organism>
<gene>
    <name evidence="7" type="ORF">CGK74_11170</name>
</gene>
<feature type="transmembrane region" description="Helical" evidence="6">
    <location>
        <begin position="6"/>
        <end position="39"/>
    </location>
</feature>
<evidence type="ECO:0000256" key="6">
    <source>
        <dbReference type="SAM" id="Phobius"/>
    </source>
</evidence>
<evidence type="ECO:0008006" key="9">
    <source>
        <dbReference type="Google" id="ProtNLM"/>
    </source>
</evidence>
<feature type="transmembrane region" description="Helical" evidence="6">
    <location>
        <begin position="85"/>
        <end position="106"/>
    </location>
</feature>
<proteinExistence type="inferred from homology"/>
<comment type="subcellular location">
    <subcellularLocation>
        <location evidence="1">Membrane</location>
        <topology evidence="1">Multi-pass membrane protein</topology>
    </subcellularLocation>
</comment>
<dbReference type="OrthoDB" id="9180157at2"/>
<keyword evidence="8" id="KW-1185">Reference proteome</keyword>
<comment type="caution">
    <text evidence="7">The sequence shown here is derived from an EMBL/GenBank/DDBJ whole genome shotgun (WGS) entry which is preliminary data.</text>
</comment>
<keyword evidence="5 6" id="KW-0472">Membrane</keyword>
<keyword evidence="4 6" id="KW-1133">Transmembrane helix</keyword>
<evidence type="ECO:0000256" key="5">
    <source>
        <dbReference type="ARBA" id="ARBA00023136"/>
    </source>
</evidence>
<dbReference type="RefSeq" id="WP_094268549.1">
    <property type="nucleotide sequence ID" value="NZ_JAQVFK010000005.1"/>
</dbReference>
<comment type="similarity">
    <text evidence="2">Belongs to the CbiQ family.</text>
</comment>
<evidence type="ECO:0000256" key="2">
    <source>
        <dbReference type="ARBA" id="ARBA00008564"/>
    </source>
</evidence>
<protein>
    <recommendedName>
        <fullName evidence="9">Cobalt transporter</fullName>
    </recommendedName>
</protein>
<feature type="transmembrane region" description="Helical" evidence="6">
    <location>
        <begin position="51"/>
        <end position="73"/>
    </location>
</feature>
<accession>A0A235EZB1</accession>
<dbReference type="EMBL" id="NOIH01000012">
    <property type="protein sequence ID" value="OYD53765.1"/>
    <property type="molecule type" value="Genomic_DNA"/>
</dbReference>
<keyword evidence="3 6" id="KW-0812">Transmembrane</keyword>
<dbReference type="GO" id="GO:0005886">
    <property type="term" value="C:plasma membrane"/>
    <property type="evidence" value="ECO:0007669"/>
    <property type="project" value="UniProtKB-ARBA"/>
</dbReference>
<evidence type="ECO:0000313" key="8">
    <source>
        <dbReference type="Proteomes" id="UP000215181"/>
    </source>
</evidence>
<dbReference type="Proteomes" id="UP000215181">
    <property type="component" value="Unassembled WGS sequence"/>
</dbReference>